<gene>
    <name evidence="3" type="ORF">OFUS_LOCUS5212</name>
</gene>
<dbReference type="Gene3D" id="2.60.40.640">
    <property type="match status" value="2"/>
</dbReference>
<feature type="compositionally biased region" description="Basic and acidic residues" evidence="2">
    <location>
        <begin position="319"/>
        <end position="328"/>
    </location>
</feature>
<comment type="caution">
    <text evidence="3">The sequence shown here is derived from an EMBL/GenBank/DDBJ whole genome shotgun (WGS) entry which is preliminary data.</text>
</comment>
<dbReference type="SUPFAM" id="SSF81296">
    <property type="entry name" value="E set domains"/>
    <property type="match status" value="2"/>
</dbReference>
<dbReference type="PANTHER" id="PTHR11188:SF176">
    <property type="entry name" value="ARRESTIN DOMAIN-CONTAINING PROTEIN 1"/>
    <property type="match status" value="1"/>
</dbReference>
<dbReference type="Pfam" id="PF00339">
    <property type="entry name" value="Arrestin_N"/>
    <property type="match status" value="1"/>
</dbReference>
<accession>A0A8J1XKJ6</accession>
<proteinExistence type="inferred from homology"/>
<dbReference type="EMBL" id="CAIIXF020000002">
    <property type="protein sequence ID" value="CAH1778275.1"/>
    <property type="molecule type" value="Genomic_DNA"/>
</dbReference>
<dbReference type="SMART" id="SM01017">
    <property type="entry name" value="Arrestin_C"/>
    <property type="match status" value="1"/>
</dbReference>
<dbReference type="PANTHER" id="PTHR11188">
    <property type="entry name" value="ARRESTIN DOMAIN CONTAINING PROTEIN"/>
    <property type="match status" value="1"/>
</dbReference>
<dbReference type="InterPro" id="IPR014756">
    <property type="entry name" value="Ig_E-set"/>
</dbReference>
<sequence length="388" mass="43528">MGKIKVLAAVFNNPNAVFKAGETLSGYLQVEFSEPMKIKNIHLLIHGAATVNFREDNDGSGGYSSYHQYVNHPVFLYGNERGESKEAVLHPAGQFKYPFTHKLASDLPSTFEGAYGWVRYFVKATVEIPWHFNQKTTRAFSVVGSLDLNNEPDLLKPIQVESDKEMKFLFFKQGSISATFSLNRRGYVAGEVVQINAAITNNSSRKIKHTRVDFHQQIAYHATWSGLAAGRQKTQWSSHHLAFIKKGEVNAHSTQIWENELIQIPALPPSRLGSCDFIDINYILTLKIRPAGSSTSLQIPIEIVIGTVPLKNLFSPPPSKEREEKAESASRAALAERPLPPYPGNAPPPTYAESVFGSVQFEDYDEDANKQQLFQYTPYYTYYICDNT</sequence>
<dbReference type="Proteomes" id="UP000749559">
    <property type="component" value="Unassembled WGS sequence"/>
</dbReference>
<dbReference type="Pfam" id="PF02752">
    <property type="entry name" value="Arrestin_C"/>
    <property type="match status" value="1"/>
</dbReference>
<comment type="similarity">
    <text evidence="1">Belongs to the arrestin family.</text>
</comment>
<dbReference type="OrthoDB" id="2333384at2759"/>
<protein>
    <submittedName>
        <fullName evidence="3">Uncharacterized protein</fullName>
    </submittedName>
</protein>
<name>A0A8J1XKJ6_OWEFU</name>
<feature type="compositionally biased region" description="Pro residues" evidence="2">
    <location>
        <begin position="338"/>
        <end position="350"/>
    </location>
</feature>
<dbReference type="InterPro" id="IPR011022">
    <property type="entry name" value="Arrestin_C-like"/>
</dbReference>
<dbReference type="InterPro" id="IPR050357">
    <property type="entry name" value="Arrestin_domain-protein"/>
</dbReference>
<evidence type="ECO:0000313" key="3">
    <source>
        <dbReference type="EMBL" id="CAH1778275.1"/>
    </source>
</evidence>
<evidence type="ECO:0000256" key="1">
    <source>
        <dbReference type="ARBA" id="ARBA00005298"/>
    </source>
</evidence>
<evidence type="ECO:0000313" key="4">
    <source>
        <dbReference type="Proteomes" id="UP000749559"/>
    </source>
</evidence>
<organism evidence="3 4">
    <name type="scientific">Owenia fusiformis</name>
    <name type="common">Polychaete worm</name>
    <dbReference type="NCBI Taxonomy" id="6347"/>
    <lineage>
        <taxon>Eukaryota</taxon>
        <taxon>Metazoa</taxon>
        <taxon>Spiralia</taxon>
        <taxon>Lophotrochozoa</taxon>
        <taxon>Annelida</taxon>
        <taxon>Polychaeta</taxon>
        <taxon>Sedentaria</taxon>
        <taxon>Canalipalpata</taxon>
        <taxon>Sabellida</taxon>
        <taxon>Oweniida</taxon>
        <taxon>Oweniidae</taxon>
        <taxon>Owenia</taxon>
    </lineage>
</organism>
<dbReference type="AlphaFoldDB" id="A0A8J1XKJ6"/>
<dbReference type="InterPro" id="IPR011021">
    <property type="entry name" value="Arrestin-like_N"/>
</dbReference>
<keyword evidence="4" id="KW-1185">Reference proteome</keyword>
<dbReference type="GO" id="GO:0015031">
    <property type="term" value="P:protein transport"/>
    <property type="evidence" value="ECO:0007669"/>
    <property type="project" value="TreeGrafter"/>
</dbReference>
<reference evidence="3" key="1">
    <citation type="submission" date="2022-03" db="EMBL/GenBank/DDBJ databases">
        <authorList>
            <person name="Martin C."/>
        </authorList>
    </citation>
    <scope>NUCLEOTIDE SEQUENCE</scope>
</reference>
<dbReference type="InterPro" id="IPR014752">
    <property type="entry name" value="Arrestin-like_C"/>
</dbReference>
<dbReference type="GO" id="GO:0005737">
    <property type="term" value="C:cytoplasm"/>
    <property type="evidence" value="ECO:0007669"/>
    <property type="project" value="TreeGrafter"/>
</dbReference>
<feature type="region of interest" description="Disordered" evidence="2">
    <location>
        <begin position="315"/>
        <end position="351"/>
    </location>
</feature>
<evidence type="ECO:0000256" key="2">
    <source>
        <dbReference type="SAM" id="MobiDB-lite"/>
    </source>
</evidence>